<dbReference type="OrthoDB" id="9763290at2"/>
<dbReference type="RefSeq" id="WP_006470396.1">
    <property type="nucleotide sequence ID" value="NZ_AOGE01000005.1"/>
</dbReference>
<evidence type="ECO:0000259" key="14">
    <source>
        <dbReference type="PROSITE" id="PS51278"/>
    </source>
</evidence>
<dbReference type="PIRSF" id="PIRSF001589">
    <property type="entry name" value="Asn_synthetase_glu-h"/>
    <property type="match status" value="1"/>
</dbReference>
<dbReference type="PANTHER" id="PTHR11772">
    <property type="entry name" value="ASPARAGINE SYNTHETASE"/>
    <property type="match status" value="1"/>
</dbReference>
<accession>M5JSH7</accession>
<evidence type="ECO:0000256" key="11">
    <source>
        <dbReference type="PIRSR" id="PIRSR001589-1"/>
    </source>
</evidence>
<reference evidence="15 16" key="1">
    <citation type="journal article" date="2013" name="Gut Pathog.">
        <title>Draft genome of Ochrobactrum intermedium strain M86 isolated from non-ulcer dyspeptic individual from India.</title>
        <authorList>
            <person name="Kulkarni G."/>
            <person name="Dhotre D."/>
            <person name="Dharne M."/>
            <person name="Shetty S."/>
            <person name="Chowdhury S."/>
            <person name="Misra V."/>
            <person name="Misra S."/>
            <person name="Patole M."/>
            <person name="Shouche Y."/>
        </authorList>
    </citation>
    <scope>NUCLEOTIDE SEQUENCE [LARGE SCALE GENOMIC DNA]</scope>
    <source>
        <strain evidence="15 16">M86</strain>
    </source>
</reference>
<feature type="binding site" evidence="12">
    <location>
        <begin position="315"/>
        <end position="316"/>
    </location>
    <ligand>
        <name>ATP</name>
        <dbReference type="ChEBI" id="CHEBI:30616"/>
    </ligand>
</feature>
<dbReference type="InterPro" id="IPR033738">
    <property type="entry name" value="AsnB_N"/>
</dbReference>
<keyword evidence="8 11" id="KW-0315">Glutamine amidotransferase</keyword>
<evidence type="ECO:0000256" key="3">
    <source>
        <dbReference type="ARBA" id="ARBA00022598"/>
    </source>
</evidence>
<proteinExistence type="inferred from homology"/>
<dbReference type="Pfam" id="PF13522">
    <property type="entry name" value="GATase_6"/>
    <property type="match status" value="1"/>
</dbReference>
<dbReference type="InterPro" id="IPR006426">
    <property type="entry name" value="Asn_synth_AEB"/>
</dbReference>
<sequence length="453" mass="48269">MCGLAGSFNLAAFDVCGALERLHHRGPDGSGVISYGPAVHGHVRLSLLDLTSASDQPFRYGDAVLTFNGEIWNFRKVRAELTALGRSFKTTGDTEVLAAALAEWGVNALPRLEGMFAFAWSRGDTHILARDRFGEIPLYVHRRGDGFAWSSERKGLGKDFPASPLPAGSWLDLSTGKLARWYGLPDQITDNRPLARMLDAGVQSRLVADAPLCVLISGGLDSSFVLSLAKAAKPDVVAYTAVLDPASPDLRAARRLCAELEVPLTEVTVAQPDPASLEAAARAIEIPSKAQVEIAALCIPLAQAIGSDGFKACLSGEAADELFGGYGNMCIKGSKADDAEWRAIRIAAVEKMARGNFVRCNKAFMAAGVECRLPFIETALVETVLAMSKADCPPNKKALKAAAEGYVPDWIVKRVKETFQGGAGMNDAAAAVLPDPARFYRSVITTAYGQSAL</sequence>
<evidence type="ECO:0000256" key="10">
    <source>
        <dbReference type="ARBA" id="ARBA00048741"/>
    </source>
</evidence>
<protein>
    <recommendedName>
        <fullName evidence="2">asparagine synthase (glutamine-hydrolyzing)</fullName>
        <ecNumber evidence="2">6.3.5.4</ecNumber>
    </recommendedName>
</protein>
<dbReference type="PANTHER" id="PTHR11772:SF2">
    <property type="entry name" value="ASPARAGINE SYNTHETASE [GLUTAMINE-HYDROLYZING]"/>
    <property type="match status" value="1"/>
</dbReference>
<dbReference type="Pfam" id="PF00733">
    <property type="entry name" value="Asn_synthase"/>
    <property type="match status" value="2"/>
</dbReference>
<feature type="domain" description="Glutamine amidotransferase type-2" evidence="14">
    <location>
        <begin position="2"/>
        <end position="176"/>
    </location>
</feature>
<dbReference type="GO" id="GO:0005829">
    <property type="term" value="C:cytosol"/>
    <property type="evidence" value="ECO:0007669"/>
    <property type="project" value="TreeGrafter"/>
</dbReference>
<dbReference type="GO" id="GO:0006529">
    <property type="term" value="P:asparagine biosynthetic process"/>
    <property type="evidence" value="ECO:0007669"/>
    <property type="project" value="UniProtKB-KW"/>
</dbReference>
<dbReference type="SUPFAM" id="SSF56235">
    <property type="entry name" value="N-terminal nucleophile aminohydrolases (Ntn hydrolases)"/>
    <property type="match status" value="1"/>
</dbReference>
<dbReference type="Gene3D" id="3.60.20.10">
    <property type="entry name" value="Glutamine Phosphoribosylpyrophosphate, subunit 1, domain 1"/>
    <property type="match status" value="1"/>
</dbReference>
<evidence type="ECO:0000313" key="15">
    <source>
        <dbReference type="EMBL" id="ELT51002.1"/>
    </source>
</evidence>
<dbReference type="EMBL" id="AOGE01000005">
    <property type="protein sequence ID" value="ELT51002.1"/>
    <property type="molecule type" value="Genomic_DNA"/>
</dbReference>
<evidence type="ECO:0000256" key="5">
    <source>
        <dbReference type="ARBA" id="ARBA00022741"/>
    </source>
</evidence>
<keyword evidence="3" id="KW-0436">Ligase</keyword>
<dbReference type="Gene3D" id="3.40.50.620">
    <property type="entry name" value="HUPs"/>
    <property type="match status" value="1"/>
</dbReference>
<dbReference type="InterPro" id="IPR001962">
    <property type="entry name" value="Asn_synthase"/>
</dbReference>
<keyword evidence="6 12" id="KW-0067">ATP-binding</keyword>
<evidence type="ECO:0000256" key="8">
    <source>
        <dbReference type="ARBA" id="ARBA00022962"/>
    </source>
</evidence>
<comment type="pathway">
    <text evidence="9">Amino-acid biosynthesis.</text>
</comment>
<comment type="caution">
    <text evidence="15">The sequence shown here is derived from an EMBL/GenBank/DDBJ whole genome shotgun (WGS) entry which is preliminary data.</text>
</comment>
<organism evidence="15 16">
    <name type="scientific">Brucella intermedia M86</name>
    <dbReference type="NCBI Taxonomy" id="1234597"/>
    <lineage>
        <taxon>Bacteria</taxon>
        <taxon>Pseudomonadati</taxon>
        <taxon>Pseudomonadota</taxon>
        <taxon>Alphaproteobacteria</taxon>
        <taxon>Hyphomicrobiales</taxon>
        <taxon>Brucellaceae</taxon>
        <taxon>Brucella/Ochrobactrum group</taxon>
        <taxon>Brucella</taxon>
    </lineage>
</organism>
<dbReference type="GO" id="GO:0005524">
    <property type="term" value="F:ATP binding"/>
    <property type="evidence" value="ECO:0007669"/>
    <property type="project" value="UniProtKB-KW"/>
</dbReference>
<keyword evidence="7 11" id="KW-0061">Asparagine biosynthesis</keyword>
<dbReference type="CDD" id="cd00712">
    <property type="entry name" value="AsnB"/>
    <property type="match status" value="1"/>
</dbReference>
<dbReference type="SUPFAM" id="SSF52402">
    <property type="entry name" value="Adenine nucleotide alpha hydrolases-like"/>
    <property type="match status" value="1"/>
</dbReference>
<evidence type="ECO:0000256" key="12">
    <source>
        <dbReference type="PIRSR" id="PIRSR001589-2"/>
    </source>
</evidence>
<dbReference type="PROSITE" id="PS51278">
    <property type="entry name" value="GATASE_TYPE_2"/>
    <property type="match status" value="1"/>
</dbReference>
<name>M5JSH7_9HYPH</name>
<dbReference type="CDD" id="cd01991">
    <property type="entry name" value="Asn_synthase_B_C"/>
    <property type="match status" value="1"/>
</dbReference>
<feature type="binding site" evidence="12">
    <location>
        <position position="93"/>
    </location>
    <ligand>
        <name>L-glutamine</name>
        <dbReference type="ChEBI" id="CHEBI:58359"/>
    </ligand>
</feature>
<gene>
    <name evidence="15" type="ORF">D584_01373</name>
</gene>
<keyword evidence="5 12" id="KW-0547">Nucleotide-binding</keyword>
<evidence type="ECO:0000256" key="1">
    <source>
        <dbReference type="ARBA" id="ARBA00005752"/>
    </source>
</evidence>
<feature type="binding site" evidence="12">
    <location>
        <position position="242"/>
    </location>
    <ligand>
        <name>ATP</name>
        <dbReference type="ChEBI" id="CHEBI:30616"/>
    </ligand>
</feature>
<keyword evidence="4 11" id="KW-0028">Amino-acid biosynthesis</keyword>
<comment type="similarity">
    <text evidence="1">Belongs to the asparagine synthetase family.</text>
</comment>
<dbReference type="InterPro" id="IPR014729">
    <property type="entry name" value="Rossmann-like_a/b/a_fold"/>
</dbReference>
<evidence type="ECO:0000313" key="16">
    <source>
        <dbReference type="Proteomes" id="UP000011971"/>
    </source>
</evidence>
<feature type="site" description="Important for beta-aspartyl-AMP intermediate formation" evidence="13">
    <location>
        <position position="317"/>
    </location>
</feature>
<evidence type="ECO:0000256" key="9">
    <source>
        <dbReference type="ARBA" id="ARBA00029440"/>
    </source>
</evidence>
<evidence type="ECO:0000256" key="13">
    <source>
        <dbReference type="PIRSR" id="PIRSR001589-3"/>
    </source>
</evidence>
<dbReference type="PATRIC" id="fig|1234597.4.peg.281"/>
<evidence type="ECO:0000256" key="4">
    <source>
        <dbReference type="ARBA" id="ARBA00022605"/>
    </source>
</evidence>
<dbReference type="EC" id="6.3.5.4" evidence="2"/>
<comment type="catalytic activity">
    <reaction evidence="10">
        <text>L-aspartate + L-glutamine + ATP + H2O = L-asparagine + L-glutamate + AMP + diphosphate + H(+)</text>
        <dbReference type="Rhea" id="RHEA:12228"/>
        <dbReference type="ChEBI" id="CHEBI:15377"/>
        <dbReference type="ChEBI" id="CHEBI:15378"/>
        <dbReference type="ChEBI" id="CHEBI:29985"/>
        <dbReference type="ChEBI" id="CHEBI:29991"/>
        <dbReference type="ChEBI" id="CHEBI:30616"/>
        <dbReference type="ChEBI" id="CHEBI:33019"/>
        <dbReference type="ChEBI" id="CHEBI:58048"/>
        <dbReference type="ChEBI" id="CHEBI:58359"/>
        <dbReference type="ChEBI" id="CHEBI:456215"/>
        <dbReference type="EC" id="6.3.5.4"/>
    </reaction>
</comment>
<dbReference type="InterPro" id="IPR017932">
    <property type="entry name" value="GATase_2_dom"/>
</dbReference>
<dbReference type="Proteomes" id="UP000011971">
    <property type="component" value="Unassembled WGS sequence"/>
</dbReference>
<evidence type="ECO:0000256" key="7">
    <source>
        <dbReference type="ARBA" id="ARBA00022888"/>
    </source>
</evidence>
<dbReference type="GO" id="GO:0004066">
    <property type="term" value="F:asparagine synthase (glutamine-hydrolyzing) activity"/>
    <property type="evidence" value="ECO:0007669"/>
    <property type="project" value="UniProtKB-EC"/>
</dbReference>
<feature type="binding site" evidence="12">
    <location>
        <position position="215"/>
    </location>
    <ligand>
        <name>ATP</name>
        <dbReference type="ChEBI" id="CHEBI:30616"/>
    </ligand>
</feature>
<evidence type="ECO:0000256" key="6">
    <source>
        <dbReference type="ARBA" id="ARBA00022840"/>
    </source>
</evidence>
<dbReference type="InterPro" id="IPR029055">
    <property type="entry name" value="Ntn_hydrolases_N"/>
</dbReference>
<feature type="active site" description="For GATase activity" evidence="11">
    <location>
        <position position="2"/>
    </location>
</feature>
<evidence type="ECO:0000256" key="2">
    <source>
        <dbReference type="ARBA" id="ARBA00012737"/>
    </source>
</evidence>
<dbReference type="AlphaFoldDB" id="M5JSH7"/>
<dbReference type="InterPro" id="IPR050795">
    <property type="entry name" value="Asn_Synthetase"/>
</dbReference>